<keyword evidence="9" id="KW-0472">Membrane</keyword>
<comment type="similarity">
    <text evidence="2">Belongs to the ABC transporter superfamily.</text>
</comment>
<keyword evidence="4" id="KW-1003">Cell membrane</keyword>
<keyword evidence="7 11" id="KW-0067">ATP-binding</keyword>
<dbReference type="GO" id="GO:0015833">
    <property type="term" value="P:peptide transport"/>
    <property type="evidence" value="ECO:0007669"/>
    <property type="project" value="InterPro"/>
</dbReference>
<dbReference type="NCBIfam" id="TIGR01727">
    <property type="entry name" value="oligo_HPY"/>
    <property type="match status" value="1"/>
</dbReference>
<dbReference type="Gene3D" id="3.40.50.300">
    <property type="entry name" value="P-loop containing nucleotide triphosphate hydrolases"/>
    <property type="match status" value="1"/>
</dbReference>
<gene>
    <name evidence="11" type="ORF">GCA01S_003_00430</name>
</gene>
<evidence type="ECO:0000313" key="12">
    <source>
        <dbReference type="Proteomes" id="UP000023561"/>
    </source>
</evidence>
<evidence type="ECO:0000313" key="11">
    <source>
        <dbReference type="EMBL" id="GAJ38377.1"/>
    </source>
</evidence>
<dbReference type="InterPro" id="IPR027417">
    <property type="entry name" value="P-loop_NTPase"/>
</dbReference>
<dbReference type="AlphaFoldDB" id="A0A023DB98"/>
<dbReference type="Pfam" id="PF08352">
    <property type="entry name" value="oligo_HPY"/>
    <property type="match status" value="1"/>
</dbReference>
<evidence type="ECO:0000256" key="2">
    <source>
        <dbReference type="ARBA" id="ARBA00005417"/>
    </source>
</evidence>
<keyword evidence="3" id="KW-0813">Transport</keyword>
<dbReference type="InterPro" id="IPR013563">
    <property type="entry name" value="Oligopep_ABC_C"/>
</dbReference>
<dbReference type="CDD" id="cd03257">
    <property type="entry name" value="ABC_NikE_OppD_transporters"/>
    <property type="match status" value="1"/>
</dbReference>
<dbReference type="SMART" id="SM00382">
    <property type="entry name" value="AAA"/>
    <property type="match status" value="1"/>
</dbReference>
<protein>
    <submittedName>
        <fullName evidence="11">Putative ABC transporter ATP-binding protein</fullName>
    </submittedName>
</protein>
<dbReference type="PROSITE" id="PS00211">
    <property type="entry name" value="ABC_TRANSPORTER_1"/>
    <property type="match status" value="1"/>
</dbReference>
<dbReference type="SUPFAM" id="SSF52540">
    <property type="entry name" value="P-loop containing nucleoside triphosphate hydrolases"/>
    <property type="match status" value="1"/>
</dbReference>
<keyword evidence="6" id="KW-0547">Nucleotide-binding</keyword>
<dbReference type="OrthoDB" id="9802264at2"/>
<dbReference type="EMBL" id="BAWO01000003">
    <property type="protein sequence ID" value="GAJ38377.1"/>
    <property type="molecule type" value="Genomic_DNA"/>
</dbReference>
<dbReference type="PANTHER" id="PTHR43297">
    <property type="entry name" value="OLIGOPEPTIDE TRANSPORT ATP-BINDING PROTEIN APPD"/>
    <property type="match status" value="1"/>
</dbReference>
<keyword evidence="12" id="KW-1185">Reference proteome</keyword>
<sequence>MAEALLRVENLVTTFNTAEGKLSAVRGVSFSLQKGETLCIVGESGCGKSITSLSIMGLLPSNGEISSGAIYFEGTDLTKLSKEELRRIRGNKISMIFQEPMTALNPVFTIGYQIREPLMLHQKLSKREAHERGIELLKQVGIPFPEKRMKQYPHELSGGMRQRVMIAMALACRPSLLIADEPTTALDVTIQAQILDLINELKEKLNMGVIMITHDMGVVAEMADRVMVMYAGEKVEEGDVASIFANPRHPYTKGLLKSVPNVDDEQYELEPIPGTLPNLNEKLEGCRFHPRCPFATEKCRAQSPPEFKVKEGHYVRCWLEKGVDIDEPAAAATS</sequence>
<keyword evidence="8" id="KW-1278">Translocase</keyword>
<evidence type="ECO:0000256" key="3">
    <source>
        <dbReference type="ARBA" id="ARBA00022448"/>
    </source>
</evidence>
<reference evidence="11 12" key="1">
    <citation type="submission" date="2014-04" db="EMBL/GenBank/DDBJ databases">
        <title>Whole genome shotgun sequence of Geobacillus caldoxylosilyticus NBRC 107762.</title>
        <authorList>
            <person name="Hosoyama A."/>
            <person name="Hosoyama Y."/>
            <person name="Katano-Makiyama Y."/>
            <person name="Tsuchikane K."/>
            <person name="Ohji S."/>
            <person name="Ichikawa N."/>
            <person name="Yamazoe A."/>
            <person name="Fujita N."/>
        </authorList>
    </citation>
    <scope>NUCLEOTIDE SEQUENCE [LARGE SCALE GENOMIC DNA]</scope>
    <source>
        <strain evidence="11 12">NBRC 107762</strain>
    </source>
</reference>
<dbReference type="GO" id="GO:0016887">
    <property type="term" value="F:ATP hydrolysis activity"/>
    <property type="evidence" value="ECO:0007669"/>
    <property type="project" value="InterPro"/>
</dbReference>
<comment type="subcellular location">
    <subcellularLocation>
        <location evidence="1">Cell membrane</location>
        <topology evidence="1">Peripheral membrane protein</topology>
    </subcellularLocation>
</comment>
<dbReference type="Pfam" id="PF00005">
    <property type="entry name" value="ABC_tran"/>
    <property type="match status" value="1"/>
</dbReference>
<feature type="domain" description="ABC transporter" evidence="10">
    <location>
        <begin position="6"/>
        <end position="256"/>
    </location>
</feature>
<evidence type="ECO:0000256" key="4">
    <source>
        <dbReference type="ARBA" id="ARBA00022475"/>
    </source>
</evidence>
<evidence type="ECO:0000256" key="5">
    <source>
        <dbReference type="ARBA" id="ARBA00022519"/>
    </source>
</evidence>
<dbReference type="GO" id="GO:0005524">
    <property type="term" value="F:ATP binding"/>
    <property type="evidence" value="ECO:0007669"/>
    <property type="project" value="UniProtKB-KW"/>
</dbReference>
<dbReference type="FunFam" id="3.40.50.300:FF:000016">
    <property type="entry name" value="Oligopeptide ABC transporter ATP-binding component"/>
    <property type="match status" value="1"/>
</dbReference>
<dbReference type="PANTHER" id="PTHR43297:SF14">
    <property type="entry name" value="ATPASE AAA-TYPE CORE DOMAIN-CONTAINING PROTEIN"/>
    <property type="match status" value="1"/>
</dbReference>
<dbReference type="PROSITE" id="PS50893">
    <property type="entry name" value="ABC_TRANSPORTER_2"/>
    <property type="match status" value="1"/>
</dbReference>
<evidence type="ECO:0000256" key="9">
    <source>
        <dbReference type="ARBA" id="ARBA00023136"/>
    </source>
</evidence>
<dbReference type="InterPro" id="IPR017871">
    <property type="entry name" value="ABC_transporter-like_CS"/>
</dbReference>
<dbReference type="InterPro" id="IPR003593">
    <property type="entry name" value="AAA+_ATPase"/>
</dbReference>
<evidence type="ECO:0000256" key="7">
    <source>
        <dbReference type="ARBA" id="ARBA00022840"/>
    </source>
</evidence>
<dbReference type="GO" id="GO:0005886">
    <property type="term" value="C:plasma membrane"/>
    <property type="evidence" value="ECO:0007669"/>
    <property type="project" value="UniProtKB-SubCell"/>
</dbReference>
<accession>A0A023DB98</accession>
<evidence type="ECO:0000256" key="6">
    <source>
        <dbReference type="ARBA" id="ARBA00022741"/>
    </source>
</evidence>
<evidence type="ECO:0000256" key="1">
    <source>
        <dbReference type="ARBA" id="ARBA00004202"/>
    </source>
</evidence>
<dbReference type="InterPro" id="IPR003439">
    <property type="entry name" value="ABC_transporter-like_ATP-bd"/>
</dbReference>
<name>A0A023DB98_9BACL</name>
<evidence type="ECO:0000259" key="10">
    <source>
        <dbReference type="PROSITE" id="PS50893"/>
    </source>
</evidence>
<keyword evidence="5" id="KW-0997">Cell inner membrane</keyword>
<dbReference type="Proteomes" id="UP000023561">
    <property type="component" value="Unassembled WGS sequence"/>
</dbReference>
<dbReference type="InterPro" id="IPR050388">
    <property type="entry name" value="ABC_Ni/Peptide_Import"/>
</dbReference>
<proteinExistence type="inferred from homology"/>
<evidence type="ECO:0000256" key="8">
    <source>
        <dbReference type="ARBA" id="ARBA00022967"/>
    </source>
</evidence>
<comment type="caution">
    <text evidence="11">The sequence shown here is derived from an EMBL/GenBank/DDBJ whole genome shotgun (WGS) entry which is preliminary data.</text>
</comment>
<dbReference type="RefSeq" id="WP_042406723.1">
    <property type="nucleotide sequence ID" value="NZ_BAWO01000003.1"/>
</dbReference>
<organism evidence="11 12">
    <name type="scientific">Parageobacillus caldoxylosilyticus NBRC 107762</name>
    <dbReference type="NCBI Taxonomy" id="1220594"/>
    <lineage>
        <taxon>Bacteria</taxon>
        <taxon>Bacillati</taxon>
        <taxon>Bacillota</taxon>
        <taxon>Bacilli</taxon>
        <taxon>Bacillales</taxon>
        <taxon>Anoxybacillaceae</taxon>
        <taxon>Saccharococcus</taxon>
    </lineage>
</organism>